<evidence type="ECO:0000259" key="8">
    <source>
        <dbReference type="PROSITE" id="PS50207"/>
    </source>
</evidence>
<name>A0A8C4NK09_EPTBU</name>
<dbReference type="InterPro" id="IPR029030">
    <property type="entry name" value="Caspase-like_dom_sf"/>
</dbReference>
<evidence type="ECO:0000313" key="11">
    <source>
        <dbReference type="Proteomes" id="UP000694388"/>
    </source>
</evidence>
<evidence type="ECO:0000256" key="6">
    <source>
        <dbReference type="ARBA" id="ARBA00023145"/>
    </source>
</evidence>
<protein>
    <submittedName>
        <fullName evidence="10">Caspase 21, apoptosis-related cysteine peptidase</fullName>
    </submittedName>
</protein>
<dbReference type="GO" id="GO:0006508">
    <property type="term" value="P:proteolysis"/>
    <property type="evidence" value="ECO:0007669"/>
    <property type="project" value="UniProtKB-KW"/>
</dbReference>
<dbReference type="Proteomes" id="UP000694388">
    <property type="component" value="Unplaced"/>
</dbReference>
<dbReference type="Ensembl" id="ENSEBUT00000007611.1">
    <property type="protein sequence ID" value="ENSEBUP00000007138.1"/>
    <property type="gene ID" value="ENSEBUG00000004681.1"/>
</dbReference>
<feature type="domain" description="Caspase family p20" evidence="9">
    <location>
        <begin position="27"/>
        <end position="148"/>
    </location>
</feature>
<dbReference type="InterPro" id="IPR002138">
    <property type="entry name" value="Pept_C14_p10"/>
</dbReference>
<keyword evidence="5" id="KW-0788">Thiol protease</keyword>
<keyword evidence="11" id="KW-1185">Reference proteome</keyword>
<evidence type="ECO:0000256" key="2">
    <source>
        <dbReference type="ARBA" id="ARBA00022670"/>
    </source>
</evidence>
<proteinExistence type="inferred from homology"/>
<dbReference type="InterPro" id="IPR015917">
    <property type="entry name" value="Pept_C14A"/>
</dbReference>
<dbReference type="PANTHER" id="PTHR10454:SF246">
    <property type="entry name" value="CASPASE-7-LIKE ISOFORM X1"/>
    <property type="match status" value="1"/>
</dbReference>
<keyword evidence="2" id="KW-0645">Protease</keyword>
<keyword evidence="6" id="KW-0865">Zymogen</keyword>
<feature type="domain" description="Caspase family p10" evidence="8">
    <location>
        <begin position="165"/>
        <end position="258"/>
    </location>
</feature>
<dbReference type="CDD" id="cd00032">
    <property type="entry name" value="CASc"/>
    <property type="match status" value="1"/>
</dbReference>
<evidence type="ECO:0000256" key="7">
    <source>
        <dbReference type="RuleBase" id="RU003971"/>
    </source>
</evidence>
<dbReference type="PRINTS" id="PR00376">
    <property type="entry name" value="IL1BCENZYME"/>
</dbReference>
<dbReference type="InterPro" id="IPR001309">
    <property type="entry name" value="Pept_C14_p20"/>
</dbReference>
<dbReference type="Pfam" id="PF00656">
    <property type="entry name" value="Peptidase_C14"/>
    <property type="match status" value="1"/>
</dbReference>
<dbReference type="SMART" id="SM00115">
    <property type="entry name" value="CASc"/>
    <property type="match status" value="1"/>
</dbReference>
<dbReference type="GO" id="GO:0005737">
    <property type="term" value="C:cytoplasm"/>
    <property type="evidence" value="ECO:0007669"/>
    <property type="project" value="TreeGrafter"/>
</dbReference>
<evidence type="ECO:0000256" key="1">
    <source>
        <dbReference type="ARBA" id="ARBA00010134"/>
    </source>
</evidence>
<evidence type="ECO:0000256" key="3">
    <source>
        <dbReference type="ARBA" id="ARBA00022703"/>
    </source>
</evidence>
<dbReference type="AlphaFoldDB" id="A0A8C4NK09"/>
<dbReference type="InterPro" id="IPR011600">
    <property type="entry name" value="Pept_C14_caspase"/>
</dbReference>
<evidence type="ECO:0000256" key="5">
    <source>
        <dbReference type="ARBA" id="ARBA00022807"/>
    </source>
</evidence>
<dbReference type="PROSITE" id="PS01122">
    <property type="entry name" value="CASPASE_CYS"/>
    <property type="match status" value="1"/>
</dbReference>
<dbReference type="InterPro" id="IPR002398">
    <property type="entry name" value="Pept_C14"/>
</dbReference>
<reference evidence="10" key="2">
    <citation type="submission" date="2025-09" db="UniProtKB">
        <authorList>
            <consortium name="Ensembl"/>
        </authorList>
    </citation>
    <scope>IDENTIFICATION</scope>
</reference>
<dbReference type="GeneTree" id="ENSGT00940000153232"/>
<dbReference type="PANTHER" id="PTHR10454">
    <property type="entry name" value="CASPASE"/>
    <property type="match status" value="1"/>
</dbReference>
<dbReference type="PROSITE" id="PS01121">
    <property type="entry name" value="CASPASE_HIS"/>
    <property type="match status" value="1"/>
</dbReference>
<dbReference type="InterPro" id="IPR016129">
    <property type="entry name" value="Caspase_his_AS"/>
</dbReference>
<reference evidence="10" key="1">
    <citation type="submission" date="2025-08" db="UniProtKB">
        <authorList>
            <consortium name="Ensembl"/>
        </authorList>
    </citation>
    <scope>IDENTIFICATION</scope>
</reference>
<accession>A0A8C4NK09</accession>
<keyword evidence="3" id="KW-0053">Apoptosis</keyword>
<dbReference type="PROSITE" id="PS50207">
    <property type="entry name" value="CASPASE_P10"/>
    <property type="match status" value="1"/>
</dbReference>
<dbReference type="Gene3D" id="3.40.50.1460">
    <property type="match status" value="1"/>
</dbReference>
<evidence type="ECO:0000313" key="10">
    <source>
        <dbReference type="Ensembl" id="ENSEBUP00000007138.1"/>
    </source>
</evidence>
<dbReference type="OMA" id="MACHNIP"/>
<dbReference type="GO" id="GO:0043525">
    <property type="term" value="P:positive regulation of neuron apoptotic process"/>
    <property type="evidence" value="ECO:0007669"/>
    <property type="project" value="TreeGrafter"/>
</dbReference>
<dbReference type="FunFam" id="3.40.50.1460:FF:000001">
    <property type="entry name" value="Caspase-3 preproprotein"/>
    <property type="match status" value="1"/>
</dbReference>
<dbReference type="GO" id="GO:0006915">
    <property type="term" value="P:apoptotic process"/>
    <property type="evidence" value="ECO:0007669"/>
    <property type="project" value="UniProtKB-KW"/>
</dbReference>
<dbReference type="PROSITE" id="PS50208">
    <property type="entry name" value="CASPASE_P20"/>
    <property type="match status" value="1"/>
</dbReference>
<keyword evidence="4" id="KW-0378">Hydrolase</keyword>
<evidence type="ECO:0000256" key="4">
    <source>
        <dbReference type="ARBA" id="ARBA00022801"/>
    </source>
</evidence>
<dbReference type="SUPFAM" id="SSF52129">
    <property type="entry name" value="Caspase-like"/>
    <property type="match status" value="1"/>
</dbReference>
<sequence>MDIYDEELMHVDTSSPAYDLDKEHFPEPSLCVIINNKNFVYHNERRGTDVDADSLCRCFTVLGFQVEVKCDQTHKQMIDLLRDVSKQDHSKRACFVCILLSHGDNGKINGTDGEIEIQYLSGMFCGMQCPSLAGKPKLFFIQACQGMMFDNGVEVDSSLETDLLAQYVIPVEADFLYCHSTVPGYYSWRNMECGSWFVQSLIQVLSSPAIDMELIKILTRVNFKVANFESATRCEGTNKKKQVSCIMSKLTKEFFFKHLKELD</sequence>
<dbReference type="GO" id="GO:0004197">
    <property type="term" value="F:cysteine-type endopeptidase activity"/>
    <property type="evidence" value="ECO:0007669"/>
    <property type="project" value="InterPro"/>
</dbReference>
<organism evidence="10 11">
    <name type="scientific">Eptatretus burgeri</name>
    <name type="common">Inshore hagfish</name>
    <dbReference type="NCBI Taxonomy" id="7764"/>
    <lineage>
        <taxon>Eukaryota</taxon>
        <taxon>Metazoa</taxon>
        <taxon>Chordata</taxon>
        <taxon>Craniata</taxon>
        <taxon>Vertebrata</taxon>
        <taxon>Cyclostomata</taxon>
        <taxon>Myxini</taxon>
        <taxon>Myxiniformes</taxon>
        <taxon>Myxinidae</taxon>
        <taxon>Eptatretinae</taxon>
        <taxon>Eptatretus</taxon>
    </lineage>
</organism>
<dbReference type="InterPro" id="IPR033139">
    <property type="entry name" value="Caspase_cys_AS"/>
</dbReference>
<comment type="similarity">
    <text evidence="1 7">Belongs to the peptidase C14A family.</text>
</comment>
<evidence type="ECO:0000259" key="9">
    <source>
        <dbReference type="PROSITE" id="PS50208"/>
    </source>
</evidence>